<name>A0A174NWR8_9FIRM</name>
<protein>
    <submittedName>
        <fullName evidence="2">Uncharacterized protein</fullName>
    </submittedName>
</protein>
<evidence type="ECO:0000256" key="1">
    <source>
        <dbReference type="SAM" id="MobiDB-lite"/>
    </source>
</evidence>
<sequence>MTRERKIRIMMELLDEQAVSIPAYLEEDYQRAIDAAFQKIEKLEKREGISLDKNMDPSDGNRERPMDK</sequence>
<evidence type="ECO:0000313" key="3">
    <source>
        <dbReference type="Proteomes" id="UP000095512"/>
    </source>
</evidence>
<accession>A0A174NWR8</accession>
<organism evidence="2 3">
    <name type="scientific">Enterocloster clostridioformis</name>
    <dbReference type="NCBI Taxonomy" id="1531"/>
    <lineage>
        <taxon>Bacteria</taxon>
        <taxon>Bacillati</taxon>
        <taxon>Bacillota</taxon>
        <taxon>Clostridia</taxon>
        <taxon>Lachnospirales</taxon>
        <taxon>Lachnospiraceae</taxon>
        <taxon>Enterocloster</taxon>
    </lineage>
</organism>
<dbReference type="EMBL" id="CZAB01000037">
    <property type="protein sequence ID" value="CUP51681.1"/>
    <property type="molecule type" value="Genomic_DNA"/>
</dbReference>
<gene>
    <name evidence="2" type="ORF">ERS852480_03484</name>
</gene>
<dbReference type="AlphaFoldDB" id="A0A174NWR8"/>
<evidence type="ECO:0000313" key="2">
    <source>
        <dbReference type="EMBL" id="CUP51681.1"/>
    </source>
</evidence>
<proteinExistence type="predicted"/>
<dbReference type="RefSeq" id="WP_057572373.1">
    <property type="nucleotide sequence ID" value="NZ_CZAB01000037.1"/>
</dbReference>
<feature type="region of interest" description="Disordered" evidence="1">
    <location>
        <begin position="46"/>
        <end position="68"/>
    </location>
</feature>
<reference evidence="2 3" key="1">
    <citation type="submission" date="2015-09" db="EMBL/GenBank/DDBJ databases">
        <authorList>
            <consortium name="Pathogen Informatics"/>
        </authorList>
    </citation>
    <scope>NUCLEOTIDE SEQUENCE [LARGE SCALE GENOMIC DNA]</scope>
    <source>
        <strain evidence="2 3">2789STDY5834865</strain>
    </source>
</reference>
<dbReference type="Proteomes" id="UP000095512">
    <property type="component" value="Unassembled WGS sequence"/>
</dbReference>